<dbReference type="InterPro" id="IPR010985">
    <property type="entry name" value="Ribbon_hlx_hlx"/>
</dbReference>
<protein>
    <submittedName>
        <fullName evidence="2">Arc family DNA-binding protein</fullName>
    </submittedName>
</protein>
<dbReference type="Gene3D" id="1.10.1220.10">
    <property type="entry name" value="Met repressor-like"/>
    <property type="match status" value="1"/>
</dbReference>
<feature type="domain" description="Arc-like DNA binding" evidence="1">
    <location>
        <begin position="11"/>
        <end position="53"/>
    </location>
</feature>
<reference evidence="2" key="1">
    <citation type="submission" date="2023-08" db="EMBL/GenBank/DDBJ databases">
        <title>WGS of Aeromonas isolates.</title>
        <authorList>
            <person name="Lee H."/>
        </authorList>
    </citation>
    <scope>NUCLEOTIDE SEQUENCE</scope>
    <source>
        <strain evidence="2">SL22</strain>
    </source>
</reference>
<dbReference type="InterPro" id="IPR005569">
    <property type="entry name" value="Arc_DNA-bd_dom"/>
</dbReference>
<keyword evidence="2" id="KW-0238">DNA-binding</keyword>
<dbReference type="Pfam" id="PF03869">
    <property type="entry name" value="Arc"/>
    <property type="match status" value="1"/>
</dbReference>
<dbReference type="RefSeq" id="WP_290021031.1">
    <property type="nucleotide sequence ID" value="NZ_JAOPLV010000001.1"/>
</dbReference>
<dbReference type="Proteomes" id="UP001168216">
    <property type="component" value="Unassembled WGS sequence"/>
</dbReference>
<dbReference type="GO" id="GO:0006355">
    <property type="term" value="P:regulation of DNA-templated transcription"/>
    <property type="evidence" value="ECO:0007669"/>
    <property type="project" value="InterPro"/>
</dbReference>
<gene>
    <name evidence="2" type="ORF">OB959_01335</name>
</gene>
<dbReference type="InterPro" id="IPR013321">
    <property type="entry name" value="Arc_rbn_hlx_hlx"/>
</dbReference>
<dbReference type="EMBL" id="JAOPLV010000001">
    <property type="protein sequence ID" value="MDM5138443.1"/>
    <property type="molecule type" value="Genomic_DNA"/>
</dbReference>
<dbReference type="AlphaFoldDB" id="A0AAW7I2G7"/>
<comment type="caution">
    <text evidence="2">The sequence shown here is derived from an EMBL/GenBank/DDBJ whole genome shotgun (WGS) entry which is preliminary data.</text>
</comment>
<proteinExistence type="predicted"/>
<evidence type="ECO:0000313" key="3">
    <source>
        <dbReference type="Proteomes" id="UP001168216"/>
    </source>
</evidence>
<dbReference type="SUPFAM" id="SSF47598">
    <property type="entry name" value="Ribbon-helix-helix"/>
    <property type="match status" value="1"/>
</dbReference>
<sequence>MMNKKSTVQTSRESDKFVLRLPDGMRAEIAELAKASGRSMNAEIVYRLQRTFDEDTWSIDGIQSQSQVPSDTPRQYQRKQKYSIQSDMPDEAMQELMARIQEVWDKYKSAQDK</sequence>
<dbReference type="GO" id="GO:0003677">
    <property type="term" value="F:DNA binding"/>
    <property type="evidence" value="ECO:0007669"/>
    <property type="project" value="UniProtKB-KW"/>
</dbReference>
<accession>A0AAW7I2G7</accession>
<name>A0AAW7I2G7_9GAMM</name>
<organism evidence="2 3">
    <name type="scientific">Aeromonas bestiarum</name>
    <dbReference type="NCBI Taxonomy" id="105751"/>
    <lineage>
        <taxon>Bacteria</taxon>
        <taxon>Pseudomonadati</taxon>
        <taxon>Pseudomonadota</taxon>
        <taxon>Gammaproteobacteria</taxon>
        <taxon>Aeromonadales</taxon>
        <taxon>Aeromonadaceae</taxon>
        <taxon>Aeromonas</taxon>
    </lineage>
</organism>
<evidence type="ECO:0000313" key="2">
    <source>
        <dbReference type="EMBL" id="MDM5138443.1"/>
    </source>
</evidence>
<evidence type="ECO:0000259" key="1">
    <source>
        <dbReference type="Pfam" id="PF03869"/>
    </source>
</evidence>